<dbReference type="EMBL" id="BGPR01000062">
    <property type="protein sequence ID" value="GBL88874.1"/>
    <property type="molecule type" value="Genomic_DNA"/>
</dbReference>
<evidence type="ECO:0008006" key="3">
    <source>
        <dbReference type="Google" id="ProtNLM"/>
    </source>
</evidence>
<reference evidence="1 2" key="1">
    <citation type="journal article" date="2019" name="Sci. Rep.">
        <title>Orb-weaving spider Araneus ventricosus genome elucidates the spidroin gene catalogue.</title>
        <authorList>
            <person name="Kono N."/>
            <person name="Nakamura H."/>
            <person name="Ohtoshi R."/>
            <person name="Moran D.A.P."/>
            <person name="Shinohara A."/>
            <person name="Yoshida Y."/>
            <person name="Fujiwara M."/>
            <person name="Mori M."/>
            <person name="Tomita M."/>
            <person name="Arakawa K."/>
        </authorList>
    </citation>
    <scope>NUCLEOTIDE SEQUENCE [LARGE SCALE GENOMIC DNA]</scope>
</reference>
<dbReference type="Gene3D" id="3.30.70.270">
    <property type="match status" value="1"/>
</dbReference>
<sequence length="259" mass="30138">MEQEKAARQHFLKTLKRLPEGRYEVSLLWLEGLQPPTNNRIIAEGRLRRTIKTLQSQNLLRDYEDLFHEWLKEEIIEPVNISRLYDPLCTYLPHRAVIKENSTTKIRPVFDASAKQKNASSLNSCFEKGPNLVELIPSILNRFILGTFGVNADIKKAFLQISIDDKDRDYLRFLWFENGDPDNLKIYRHKRVVFRINASPFLLGATISYHLDNVPGHLQEVAKKLKTSMYFDNCVTNLDSIEETESFIEQSKEIILSEI</sequence>
<dbReference type="Proteomes" id="UP000499080">
    <property type="component" value="Unassembled WGS sequence"/>
</dbReference>
<proteinExistence type="predicted"/>
<keyword evidence="2" id="KW-1185">Reference proteome</keyword>
<dbReference type="GO" id="GO:0071897">
    <property type="term" value="P:DNA biosynthetic process"/>
    <property type="evidence" value="ECO:0007669"/>
    <property type="project" value="UniProtKB-ARBA"/>
</dbReference>
<dbReference type="Gene3D" id="3.10.10.10">
    <property type="entry name" value="HIV Type 1 Reverse Transcriptase, subunit A, domain 1"/>
    <property type="match status" value="1"/>
</dbReference>
<evidence type="ECO:0000313" key="1">
    <source>
        <dbReference type="EMBL" id="GBL88874.1"/>
    </source>
</evidence>
<dbReference type="PANTHER" id="PTHR47331:SF1">
    <property type="entry name" value="GAG-LIKE PROTEIN"/>
    <property type="match status" value="1"/>
</dbReference>
<dbReference type="InterPro" id="IPR043502">
    <property type="entry name" value="DNA/RNA_pol_sf"/>
</dbReference>
<accession>A0A4Y2BCM2</accession>
<dbReference type="OrthoDB" id="6436262at2759"/>
<comment type="caution">
    <text evidence="1">The sequence shown here is derived from an EMBL/GenBank/DDBJ whole genome shotgun (WGS) entry which is preliminary data.</text>
</comment>
<dbReference type="AlphaFoldDB" id="A0A4Y2BCM2"/>
<dbReference type="SUPFAM" id="SSF56672">
    <property type="entry name" value="DNA/RNA polymerases"/>
    <property type="match status" value="1"/>
</dbReference>
<name>A0A4Y2BCM2_ARAVE</name>
<dbReference type="InterPro" id="IPR043128">
    <property type="entry name" value="Rev_trsase/Diguanyl_cyclase"/>
</dbReference>
<evidence type="ECO:0000313" key="2">
    <source>
        <dbReference type="Proteomes" id="UP000499080"/>
    </source>
</evidence>
<organism evidence="1 2">
    <name type="scientific">Araneus ventricosus</name>
    <name type="common">Orbweaver spider</name>
    <name type="synonym">Epeira ventricosa</name>
    <dbReference type="NCBI Taxonomy" id="182803"/>
    <lineage>
        <taxon>Eukaryota</taxon>
        <taxon>Metazoa</taxon>
        <taxon>Ecdysozoa</taxon>
        <taxon>Arthropoda</taxon>
        <taxon>Chelicerata</taxon>
        <taxon>Arachnida</taxon>
        <taxon>Araneae</taxon>
        <taxon>Araneomorphae</taxon>
        <taxon>Entelegynae</taxon>
        <taxon>Araneoidea</taxon>
        <taxon>Araneidae</taxon>
        <taxon>Araneus</taxon>
    </lineage>
</organism>
<protein>
    <recommendedName>
        <fullName evidence="3">Reverse transcriptase domain-containing protein</fullName>
    </recommendedName>
</protein>
<dbReference type="PANTHER" id="PTHR47331">
    <property type="entry name" value="PHD-TYPE DOMAIN-CONTAINING PROTEIN"/>
    <property type="match status" value="1"/>
</dbReference>
<gene>
    <name evidence="1" type="ORF">AVEN_158979_1</name>
</gene>